<feature type="transmembrane region" description="Helical" evidence="1">
    <location>
        <begin position="116"/>
        <end position="142"/>
    </location>
</feature>
<dbReference type="InterPro" id="IPR052728">
    <property type="entry name" value="O2_lipid_transport_reg"/>
</dbReference>
<feature type="transmembrane region" description="Helical" evidence="1">
    <location>
        <begin position="572"/>
        <end position="600"/>
    </location>
</feature>
<feature type="transmembrane region" description="Helical" evidence="1">
    <location>
        <begin position="384"/>
        <end position="407"/>
    </location>
</feature>
<keyword evidence="1" id="KW-0472">Membrane</keyword>
<keyword evidence="1" id="KW-1133">Transmembrane helix</keyword>
<evidence type="ECO:0000313" key="3">
    <source>
        <dbReference type="Proteomes" id="UP000694941"/>
    </source>
</evidence>
<organism evidence="3 4">
    <name type="scientific">Limulus polyphemus</name>
    <name type="common">Atlantic horseshoe crab</name>
    <dbReference type="NCBI Taxonomy" id="6850"/>
    <lineage>
        <taxon>Eukaryota</taxon>
        <taxon>Metazoa</taxon>
        <taxon>Ecdysozoa</taxon>
        <taxon>Arthropoda</taxon>
        <taxon>Chelicerata</taxon>
        <taxon>Merostomata</taxon>
        <taxon>Xiphosura</taxon>
        <taxon>Limulidae</taxon>
        <taxon>Limulus</taxon>
    </lineage>
</organism>
<feature type="domain" description="Acyltransferase 3" evidence="2">
    <location>
        <begin position="206"/>
        <end position="594"/>
    </location>
</feature>
<name>A0ABM1S7C5_LIMPO</name>
<reference evidence="4" key="1">
    <citation type="submission" date="2025-08" db="UniProtKB">
        <authorList>
            <consortium name="RefSeq"/>
        </authorList>
    </citation>
    <scope>IDENTIFICATION</scope>
    <source>
        <tissue evidence="4">Muscle</tissue>
    </source>
</reference>
<accession>A0ABM1S7C5</accession>
<dbReference type="GeneID" id="106457783"/>
<sequence length="614" mass="69046">MEGSVVFLGFYSECVTTTAIPPKNTTMEDFLLFRGKYCLPTLSFAGTTSTPPQGIPGPSYTVLSSSHPKIGLCIPSTCSVNDVSLAFNLAVSQVAQGWTASIPHCYTHENVISDDAAAIAVMTVLLAVVCLVVISTVLDMFIHEVWEINLRLRRKQINGSLEILCDQQDQTNTDNKVIQVLRALSLKRNAQKLLNTSTSEESIDILHGIRFLTIVWIITGHSCSFAVQWLFFKGGVNMKNMSRMFWIQPLVNGTLSVDTFFFLSGFLVTLLTLKQLTKSEGKLPLAWFYFHRYWRMTPLMMAIIAFSAVLLRYVGEGPAWLDTIIMYDTWCKKNWWLNALYLHNFIDTSNMCLSHTWYSAVDFQLYIISPLIIYPLYRGLRWGLPVLLGFFIATTVSTGVITGTQHLPPIPVLNDAIPTDVLARFSSIVYIKPYCRAGPYLVGMALGYILFKFPSDVVLKKKYVVLGWCLAATCNILVLYGMWPVYRGNLPSDLSSAMYSALARTAWAVGLAWLTFACKVGYGGFIKTFLSWRAFIPLSRLTYSAYLIHPVIMSMIYGVQNVLVDATFSYTMYLIFGNLLTTFILAFILSLIFEFPFAGLEKIILKRRKATERS</sequence>
<feature type="transmembrane region" description="Helical" evidence="1">
    <location>
        <begin position="211"/>
        <end position="231"/>
    </location>
</feature>
<evidence type="ECO:0000259" key="2">
    <source>
        <dbReference type="Pfam" id="PF01757"/>
    </source>
</evidence>
<proteinExistence type="predicted"/>
<feature type="transmembrane region" description="Helical" evidence="1">
    <location>
        <begin position="293"/>
        <end position="314"/>
    </location>
</feature>
<dbReference type="Proteomes" id="UP000694941">
    <property type="component" value="Unplaced"/>
</dbReference>
<keyword evidence="3" id="KW-1185">Reference proteome</keyword>
<keyword evidence="1" id="KW-0812">Transmembrane</keyword>
<feature type="transmembrane region" description="Helical" evidence="1">
    <location>
        <begin position="251"/>
        <end position="273"/>
    </location>
</feature>
<dbReference type="InterPro" id="IPR002656">
    <property type="entry name" value="Acyl_transf_3_dom"/>
</dbReference>
<gene>
    <name evidence="4" type="primary">LOC106457783</name>
</gene>
<feature type="transmembrane region" description="Helical" evidence="1">
    <location>
        <begin position="427"/>
        <end position="451"/>
    </location>
</feature>
<feature type="transmembrane region" description="Helical" evidence="1">
    <location>
        <begin position="463"/>
        <end position="486"/>
    </location>
</feature>
<evidence type="ECO:0000313" key="4">
    <source>
        <dbReference type="RefSeq" id="XP_022239530.1"/>
    </source>
</evidence>
<feature type="transmembrane region" description="Helical" evidence="1">
    <location>
        <begin position="541"/>
        <end position="560"/>
    </location>
</feature>
<evidence type="ECO:0000256" key="1">
    <source>
        <dbReference type="SAM" id="Phobius"/>
    </source>
</evidence>
<dbReference type="RefSeq" id="XP_022239530.1">
    <property type="nucleotide sequence ID" value="XM_022383822.1"/>
</dbReference>
<feature type="transmembrane region" description="Helical" evidence="1">
    <location>
        <begin position="506"/>
        <end position="529"/>
    </location>
</feature>
<dbReference type="PANTHER" id="PTHR11161:SF69">
    <property type="entry name" value="NOSE RESISTANT TO FLUOXETINE PROTEIN 6-LIKE PROTEIN"/>
    <property type="match status" value="1"/>
</dbReference>
<protein>
    <submittedName>
        <fullName evidence="4">Nose resistant to fluoxetine protein 6-like</fullName>
    </submittedName>
</protein>
<dbReference type="PANTHER" id="PTHR11161">
    <property type="entry name" value="O-ACYLTRANSFERASE"/>
    <property type="match status" value="1"/>
</dbReference>
<dbReference type="Pfam" id="PF01757">
    <property type="entry name" value="Acyl_transf_3"/>
    <property type="match status" value="1"/>
</dbReference>